<keyword evidence="3 6" id="KW-0067">ATP-binding</keyword>
<dbReference type="Gene3D" id="3.40.50.300">
    <property type="entry name" value="P-loop containing nucleotide triphosphate hydrolases"/>
    <property type="match status" value="1"/>
</dbReference>
<proteinExistence type="predicted"/>
<dbReference type="EMBL" id="JAUSQW010000001">
    <property type="protein sequence ID" value="MDP9801664.1"/>
    <property type="molecule type" value="Genomic_DNA"/>
</dbReference>
<name>A0ABT9ND80_9ACTO</name>
<evidence type="ECO:0000259" key="5">
    <source>
        <dbReference type="PROSITE" id="PS50893"/>
    </source>
</evidence>
<accession>A0ABT9ND80</accession>
<dbReference type="RefSeq" id="WP_278059900.1">
    <property type="nucleotide sequence ID" value="NZ_CP121247.1"/>
</dbReference>
<dbReference type="InterPro" id="IPR017871">
    <property type="entry name" value="ABC_transporter-like_CS"/>
</dbReference>
<feature type="region of interest" description="Disordered" evidence="4">
    <location>
        <begin position="238"/>
        <end position="261"/>
    </location>
</feature>
<evidence type="ECO:0000256" key="1">
    <source>
        <dbReference type="ARBA" id="ARBA00022448"/>
    </source>
</evidence>
<dbReference type="CDD" id="cd03255">
    <property type="entry name" value="ABC_MJ0796_LolCDE_FtsE"/>
    <property type="match status" value="1"/>
</dbReference>
<dbReference type="InterPro" id="IPR017911">
    <property type="entry name" value="MacB-like_ATP-bd"/>
</dbReference>
<comment type="caution">
    <text evidence="6">The sequence shown here is derived from an EMBL/GenBank/DDBJ whole genome shotgun (WGS) entry which is preliminary data.</text>
</comment>
<dbReference type="SUPFAM" id="SSF52540">
    <property type="entry name" value="P-loop containing nucleoside triphosphate hydrolases"/>
    <property type="match status" value="1"/>
</dbReference>
<dbReference type="InterPro" id="IPR015854">
    <property type="entry name" value="ABC_transpr_LolD-like"/>
</dbReference>
<sequence>MNTMNLRGRGLKKMYGPVHALAGVDIDIPQGEQVAIMGPSGSGKSTLLHVLSGILTPDQGTVELGETTVSKLSDAKRSALRRRQLGFVFQDGQLVPELTARENVAFPLLLEGVSKAKALAEAENWLGRLGVADQARKRPGEMSGGQAQRVAIARALVHRPAILFADEPTGALDQATGHEVMQILTTTAQMNGTTLVVITHDAKVAAWCQRLVEIRDGLVHFDGPAARADAGARLASDAGARRAAPGTHVAQPGQMDEWGAR</sequence>
<gene>
    <name evidence="6" type="ORF">J2S49_001740</name>
</gene>
<dbReference type="PANTHER" id="PTHR24220">
    <property type="entry name" value="IMPORT ATP-BINDING PROTEIN"/>
    <property type="match status" value="1"/>
</dbReference>
<dbReference type="Proteomes" id="UP001235966">
    <property type="component" value="Unassembled WGS sequence"/>
</dbReference>
<keyword evidence="1" id="KW-0813">Transport</keyword>
<keyword evidence="2" id="KW-0547">Nucleotide-binding</keyword>
<protein>
    <submittedName>
        <fullName evidence="6">ABC transport system ATP-binding protein</fullName>
    </submittedName>
</protein>
<evidence type="ECO:0000256" key="3">
    <source>
        <dbReference type="ARBA" id="ARBA00022840"/>
    </source>
</evidence>
<dbReference type="PROSITE" id="PS00211">
    <property type="entry name" value="ABC_TRANSPORTER_1"/>
    <property type="match status" value="1"/>
</dbReference>
<evidence type="ECO:0000256" key="4">
    <source>
        <dbReference type="SAM" id="MobiDB-lite"/>
    </source>
</evidence>
<dbReference type="InterPro" id="IPR003593">
    <property type="entry name" value="AAA+_ATPase"/>
</dbReference>
<dbReference type="InterPro" id="IPR003439">
    <property type="entry name" value="ABC_transporter-like_ATP-bd"/>
</dbReference>
<dbReference type="PROSITE" id="PS50893">
    <property type="entry name" value="ABC_TRANSPORTER_2"/>
    <property type="match status" value="1"/>
</dbReference>
<feature type="domain" description="ABC transporter" evidence="5">
    <location>
        <begin position="6"/>
        <end position="241"/>
    </location>
</feature>
<dbReference type="GO" id="GO:0005524">
    <property type="term" value="F:ATP binding"/>
    <property type="evidence" value="ECO:0007669"/>
    <property type="project" value="UniProtKB-KW"/>
</dbReference>
<keyword evidence="7" id="KW-1185">Reference proteome</keyword>
<organism evidence="6 7">
    <name type="scientific">Arcanobacterium wilhelmae</name>
    <dbReference type="NCBI Taxonomy" id="1803177"/>
    <lineage>
        <taxon>Bacteria</taxon>
        <taxon>Bacillati</taxon>
        <taxon>Actinomycetota</taxon>
        <taxon>Actinomycetes</taxon>
        <taxon>Actinomycetales</taxon>
        <taxon>Actinomycetaceae</taxon>
        <taxon>Arcanobacterium</taxon>
    </lineage>
</organism>
<dbReference type="PANTHER" id="PTHR24220:SF685">
    <property type="entry name" value="ABC TRANSPORTER RELATED"/>
    <property type="match status" value="1"/>
</dbReference>
<evidence type="ECO:0000313" key="6">
    <source>
        <dbReference type="EMBL" id="MDP9801664.1"/>
    </source>
</evidence>
<dbReference type="InterPro" id="IPR027417">
    <property type="entry name" value="P-loop_NTPase"/>
</dbReference>
<dbReference type="Pfam" id="PF00005">
    <property type="entry name" value="ABC_tran"/>
    <property type="match status" value="1"/>
</dbReference>
<dbReference type="SMART" id="SM00382">
    <property type="entry name" value="AAA"/>
    <property type="match status" value="1"/>
</dbReference>
<evidence type="ECO:0000313" key="7">
    <source>
        <dbReference type="Proteomes" id="UP001235966"/>
    </source>
</evidence>
<evidence type="ECO:0000256" key="2">
    <source>
        <dbReference type="ARBA" id="ARBA00022741"/>
    </source>
</evidence>
<reference evidence="6 7" key="1">
    <citation type="submission" date="2023-07" db="EMBL/GenBank/DDBJ databases">
        <title>Sequencing the genomes of 1000 actinobacteria strains.</title>
        <authorList>
            <person name="Klenk H.-P."/>
        </authorList>
    </citation>
    <scope>NUCLEOTIDE SEQUENCE [LARGE SCALE GENOMIC DNA]</scope>
    <source>
        <strain evidence="6 7">DSM 102162</strain>
    </source>
</reference>